<dbReference type="PANTHER" id="PTHR43861">
    <property type="entry name" value="TRANS-ACONITATE 2-METHYLTRANSFERASE-RELATED"/>
    <property type="match status" value="1"/>
</dbReference>
<evidence type="ECO:0000313" key="4">
    <source>
        <dbReference type="Proteomes" id="UP000294919"/>
    </source>
</evidence>
<dbReference type="Pfam" id="PF13649">
    <property type="entry name" value="Methyltransf_25"/>
    <property type="match status" value="1"/>
</dbReference>
<evidence type="ECO:0000259" key="2">
    <source>
        <dbReference type="Pfam" id="PF13649"/>
    </source>
</evidence>
<dbReference type="EMBL" id="SLWV01000005">
    <property type="protein sequence ID" value="TCO77927.1"/>
    <property type="molecule type" value="Genomic_DNA"/>
</dbReference>
<evidence type="ECO:0000313" key="3">
    <source>
        <dbReference type="EMBL" id="TCO77927.1"/>
    </source>
</evidence>
<dbReference type="SUPFAM" id="SSF53335">
    <property type="entry name" value="S-adenosyl-L-methionine-dependent methyltransferases"/>
    <property type="match status" value="1"/>
</dbReference>
<keyword evidence="3" id="KW-0830">Ubiquinone</keyword>
<dbReference type="GO" id="GO:0032259">
    <property type="term" value="P:methylation"/>
    <property type="evidence" value="ECO:0007669"/>
    <property type="project" value="UniProtKB-KW"/>
</dbReference>
<gene>
    <name evidence="3" type="ORF">EV214_10523</name>
</gene>
<dbReference type="CDD" id="cd02440">
    <property type="entry name" value="AdoMet_MTases"/>
    <property type="match status" value="1"/>
</dbReference>
<sequence>MLDELFKYLKKPDLYVQSTSKFWDDEHISKVMLEAHLHPKWEAASRCHDFIDKSVEWISEIAPSSTNKNLLDLGCGPGLYAERLYKKGYKITGIDFSNRSIHYAKEKARVRNHDIDYIYKNYMDIQYKNVFDLVILIYCDFVVLSDTSRAVLLKKIYNALKPEGKFIFDIFTQKEFENKKESNSWYLSEESGFWKSDKHICLESHLIYAGNVRLDQYTIIDKDGKVEVIRNWFKVYTKETIIEEVKKVGFKKIDIYSDVTGKPYSDESKTICIVLEK</sequence>
<dbReference type="InterPro" id="IPR041698">
    <property type="entry name" value="Methyltransf_25"/>
</dbReference>
<dbReference type="Gene3D" id="3.40.50.150">
    <property type="entry name" value="Vaccinia Virus protein VP39"/>
    <property type="match status" value="1"/>
</dbReference>
<protein>
    <submittedName>
        <fullName evidence="3">Ubiquinone/menaquinone biosynthesis C-methylase UbiE</fullName>
    </submittedName>
</protein>
<evidence type="ECO:0000256" key="1">
    <source>
        <dbReference type="ARBA" id="ARBA00022679"/>
    </source>
</evidence>
<comment type="caution">
    <text evidence="3">The sequence shown here is derived from an EMBL/GenBank/DDBJ whole genome shotgun (WGS) entry which is preliminary data.</text>
</comment>
<organism evidence="3 4">
    <name type="scientific">Marinisporobacter balticus</name>
    <dbReference type="NCBI Taxonomy" id="2018667"/>
    <lineage>
        <taxon>Bacteria</taxon>
        <taxon>Bacillati</taxon>
        <taxon>Bacillota</taxon>
        <taxon>Clostridia</taxon>
        <taxon>Peptostreptococcales</taxon>
        <taxon>Thermotaleaceae</taxon>
        <taxon>Marinisporobacter</taxon>
    </lineage>
</organism>
<accession>A0A4R2KYF6</accession>
<keyword evidence="1" id="KW-0808">Transferase</keyword>
<dbReference type="Proteomes" id="UP000294919">
    <property type="component" value="Unassembled WGS sequence"/>
</dbReference>
<dbReference type="RefSeq" id="WP_132243797.1">
    <property type="nucleotide sequence ID" value="NZ_SLWV01000005.1"/>
</dbReference>
<dbReference type="InterPro" id="IPR029063">
    <property type="entry name" value="SAM-dependent_MTases_sf"/>
</dbReference>
<keyword evidence="3" id="KW-0489">Methyltransferase</keyword>
<reference evidence="3 4" key="1">
    <citation type="submission" date="2019-03" db="EMBL/GenBank/DDBJ databases">
        <title>Genomic Encyclopedia of Type Strains, Phase IV (KMG-IV): sequencing the most valuable type-strain genomes for metagenomic binning, comparative biology and taxonomic classification.</title>
        <authorList>
            <person name="Goeker M."/>
        </authorList>
    </citation>
    <scope>NUCLEOTIDE SEQUENCE [LARGE SCALE GENOMIC DNA]</scope>
    <source>
        <strain evidence="3 4">DSM 102940</strain>
    </source>
</reference>
<dbReference type="Gene3D" id="2.20.25.110">
    <property type="entry name" value="S-adenosyl-L-methionine-dependent methyltransferases"/>
    <property type="match status" value="1"/>
</dbReference>
<proteinExistence type="predicted"/>
<dbReference type="AlphaFoldDB" id="A0A4R2KYF6"/>
<dbReference type="GO" id="GO:0008168">
    <property type="term" value="F:methyltransferase activity"/>
    <property type="evidence" value="ECO:0007669"/>
    <property type="project" value="UniProtKB-KW"/>
</dbReference>
<feature type="domain" description="Methyltransferase" evidence="2">
    <location>
        <begin position="71"/>
        <end position="164"/>
    </location>
</feature>
<name>A0A4R2KYF6_9FIRM</name>
<keyword evidence="4" id="KW-1185">Reference proteome</keyword>
<dbReference type="OrthoDB" id="5522265at2"/>